<keyword evidence="14" id="KW-0325">Glycoprotein</keyword>
<evidence type="ECO:0000256" key="17">
    <source>
        <dbReference type="ARBA" id="ARBA00049643"/>
    </source>
</evidence>
<dbReference type="AlphaFoldDB" id="A0A136J7B4"/>
<dbReference type="GO" id="GO:0032934">
    <property type="term" value="F:sterol binding"/>
    <property type="evidence" value="ECO:0007669"/>
    <property type="project" value="InterPro"/>
</dbReference>
<comment type="subcellular location">
    <subcellularLocation>
        <location evidence="17">Cytoplasmic vesicle</location>
        <location evidence="17">COPII-coated vesicle membrane</location>
    </subcellularLocation>
    <subcellularLocation>
        <location evidence="1">Endoplasmic reticulum membrane</location>
        <topology evidence="1">Multi-pass membrane protein</topology>
    </subcellularLocation>
    <subcellularLocation>
        <location evidence="2">Golgi apparatus membrane</location>
        <topology evidence="2">Multi-pass membrane protein</topology>
    </subcellularLocation>
</comment>
<dbReference type="GO" id="GO:0008202">
    <property type="term" value="P:steroid metabolic process"/>
    <property type="evidence" value="ECO:0007669"/>
    <property type="project" value="UniProtKB-KW"/>
</dbReference>
<evidence type="ECO:0000256" key="18">
    <source>
        <dbReference type="SAM" id="MobiDB-lite"/>
    </source>
</evidence>
<feature type="transmembrane region" description="Helical" evidence="19">
    <location>
        <begin position="351"/>
        <end position="369"/>
    </location>
</feature>
<dbReference type="STRING" id="196109.A0A136J7B4"/>
<keyword evidence="8" id="KW-0256">Endoplasmic reticulum</keyword>
<dbReference type="SUPFAM" id="SSF50978">
    <property type="entry name" value="WD40 repeat-like"/>
    <property type="match status" value="1"/>
</dbReference>
<dbReference type="InParanoid" id="A0A136J7B4"/>
<organism evidence="21 22">
    <name type="scientific">Microdochium bolleyi</name>
    <dbReference type="NCBI Taxonomy" id="196109"/>
    <lineage>
        <taxon>Eukaryota</taxon>
        <taxon>Fungi</taxon>
        <taxon>Dikarya</taxon>
        <taxon>Ascomycota</taxon>
        <taxon>Pezizomycotina</taxon>
        <taxon>Sordariomycetes</taxon>
        <taxon>Xylariomycetidae</taxon>
        <taxon>Xylariales</taxon>
        <taxon>Microdochiaceae</taxon>
        <taxon>Microdochium</taxon>
    </lineage>
</organism>
<dbReference type="GO" id="GO:0032933">
    <property type="term" value="P:SREBP signaling pathway"/>
    <property type="evidence" value="ECO:0007669"/>
    <property type="project" value="InterPro"/>
</dbReference>
<dbReference type="GO" id="GO:0045540">
    <property type="term" value="P:regulation of cholesterol biosynthetic process"/>
    <property type="evidence" value="ECO:0007669"/>
    <property type="project" value="TreeGrafter"/>
</dbReference>
<dbReference type="InterPro" id="IPR019775">
    <property type="entry name" value="WD40_repeat_CS"/>
</dbReference>
<feature type="transmembrane region" description="Helical" evidence="19">
    <location>
        <begin position="390"/>
        <end position="407"/>
    </location>
</feature>
<feature type="transmembrane region" description="Helical" evidence="19">
    <location>
        <begin position="315"/>
        <end position="339"/>
    </location>
</feature>
<evidence type="ECO:0000256" key="15">
    <source>
        <dbReference type="ARBA" id="ARBA00023221"/>
    </source>
</evidence>
<evidence type="ECO:0000256" key="12">
    <source>
        <dbReference type="ARBA" id="ARBA00023121"/>
    </source>
</evidence>
<evidence type="ECO:0000256" key="2">
    <source>
        <dbReference type="ARBA" id="ARBA00004653"/>
    </source>
</evidence>
<dbReference type="InterPro" id="IPR000731">
    <property type="entry name" value="SSD"/>
</dbReference>
<keyword evidence="9 19" id="KW-1133">Transmembrane helix</keyword>
<evidence type="ECO:0000313" key="22">
    <source>
        <dbReference type="Proteomes" id="UP000070501"/>
    </source>
</evidence>
<dbReference type="PROSITE" id="PS00678">
    <property type="entry name" value="WD_REPEATS_1"/>
    <property type="match status" value="1"/>
</dbReference>
<proteinExistence type="inferred from homology"/>
<comment type="similarity">
    <text evidence="3">Belongs to the WD repeat SCAP family.</text>
</comment>
<dbReference type="OrthoDB" id="1914839at2759"/>
<evidence type="ECO:0000256" key="8">
    <source>
        <dbReference type="ARBA" id="ARBA00022824"/>
    </source>
</evidence>
<keyword evidence="22" id="KW-1185">Reference proteome</keyword>
<feature type="transmembrane region" description="Helical" evidence="19">
    <location>
        <begin position="39"/>
        <end position="61"/>
    </location>
</feature>
<feature type="transmembrane region" description="Helical" evidence="19">
    <location>
        <begin position="488"/>
        <end position="506"/>
    </location>
</feature>
<dbReference type="GO" id="GO:0032936">
    <property type="term" value="C:SREBP-SCAP complex"/>
    <property type="evidence" value="ECO:0007669"/>
    <property type="project" value="TreeGrafter"/>
</dbReference>
<evidence type="ECO:0000259" key="20">
    <source>
        <dbReference type="PROSITE" id="PS50156"/>
    </source>
</evidence>
<evidence type="ECO:0000256" key="9">
    <source>
        <dbReference type="ARBA" id="ARBA00022989"/>
    </source>
</evidence>
<dbReference type="InterPro" id="IPR015943">
    <property type="entry name" value="WD40/YVTN_repeat-like_dom_sf"/>
</dbReference>
<protein>
    <recommendedName>
        <fullName evidence="4">Sterol regulatory element-binding protein cleavage-activating protein</fullName>
    </recommendedName>
</protein>
<keyword evidence="12" id="KW-0446">Lipid-binding</keyword>
<keyword evidence="16" id="KW-0968">Cytoplasmic vesicle</keyword>
<dbReference type="InterPro" id="IPR036322">
    <property type="entry name" value="WD40_repeat_dom_sf"/>
</dbReference>
<keyword evidence="13 19" id="KW-0472">Membrane</keyword>
<dbReference type="InterPro" id="IPR030225">
    <property type="entry name" value="SCAP"/>
</dbReference>
<dbReference type="PANTHER" id="PTHR46378:SF1">
    <property type="entry name" value="STEROL REGULATORY ELEMENT-BINDING PROTEIN CLEAVAGE-ACTIVATING PROTEIN"/>
    <property type="match status" value="1"/>
</dbReference>
<dbReference type="EMBL" id="KQ964248">
    <property type="protein sequence ID" value="KXJ93075.1"/>
    <property type="molecule type" value="Genomic_DNA"/>
</dbReference>
<feature type="region of interest" description="Disordered" evidence="18">
    <location>
        <begin position="1087"/>
        <end position="1133"/>
    </location>
</feature>
<keyword evidence="15" id="KW-0753">Steroid metabolism</keyword>
<feature type="domain" description="SSD" evidence="20">
    <location>
        <begin position="284"/>
        <end position="442"/>
    </location>
</feature>
<keyword evidence="10" id="KW-0333">Golgi apparatus</keyword>
<evidence type="ECO:0000256" key="16">
    <source>
        <dbReference type="ARBA" id="ARBA00023329"/>
    </source>
</evidence>
<dbReference type="PANTHER" id="PTHR46378">
    <property type="entry name" value="STEROL REGULATORY ELEMENT-BINDING PROTEIN CLEAVAGE-ACTIVATING PROTEIN"/>
    <property type="match status" value="1"/>
</dbReference>
<evidence type="ECO:0000256" key="5">
    <source>
        <dbReference type="ARBA" id="ARBA00022574"/>
    </source>
</evidence>
<feature type="transmembrane region" description="Helical" evidence="19">
    <location>
        <begin position="285"/>
        <end position="303"/>
    </location>
</feature>
<evidence type="ECO:0000256" key="19">
    <source>
        <dbReference type="SAM" id="Phobius"/>
    </source>
</evidence>
<sequence length="1133" mass="126366">MIWYFLYPFRGTTEAPVLAPIHPLRAAFTRYGRYVARHVVSILLISVAVASVLIYPLFFLYTNDYTNGASNLPHHVWTDAQPLQEKATVQPDVFMRSIWVHGSYMQALEKDVLLGALELQNELLGSTEYFSPRQGADLGEQPDPMAVSLTPQQRDSFHIVNGLTNQSWFFHSPLQYWSGVAQNVRDDQDILTTVNEKKTQATSVNVTLRHSIVFAGKRFEDRQLVAADALVITLIHLRDSPIARLWQQRAAAITERMATKWQVYPGREAGQLYEFQFRPMSVQDTVMLGITHVIVLIYFLVSLSKLRAVKSRIGLMVTVIAQIILSIVSSFTLCAVFKIDLSRIPRMAYPVVVFAFSLENIFRLINAVIMTPSEASTSARIGHAFGETSHVALASVIQNLFILWGLSQLVSPGVAAFCTFAAIALIFDFFYLSTFFLAVLSVDVRRTELSDALAKASIRTRRASVEVQPRQNWLDAVLQGKIAMSTRIAGTVVMIGFVLIAQWHFFENETILQTLGRISRISPKYKDVALTKSSLHVDIHQARSPTSWLRLQDHETAREVIHVVKPHAHSYIAKVYDPLVFVLKGSDRMPSIRERPFLPAVYDFARHQSSPFIATVLFLTAAVRLLMNYLLWDELAETGNDVEEDQSLLHVRTLDRGHTLDVVLLTASTDGHIVSMGLDRVIQVWDVKEGGSPYPLVLQNNDNLGSPSQNFHLMCIDDDSRWLALLTPTRVLLWNLLEKTWAPSLAVDCRHKPEAFFFCACDANGAPPLLLIRRDGSLEILTSEQTACGRFMLTEDSTLASVASLVDDNVLYLMMSTRKGHLYSARKVGTQWVSQRINLPSGSEQELLSITPLSDATAFFVARSRSADLVHAKTNVAIHTFKLDPVHPKSLKSYFPRARRTACGARGLTSLTVAYNHAYTRDLIVHTYLPPRDGDLLCIKATQPTAESRCCNWDLVRESRRVIKDPGQWDLLPSGLLAGVRRQALTKLCPGQYSHRVVSDGLRRRRASLNQPPGHPAVQDKWEIWALSYLGRQEISETTSLCSNDEDDSRLFVTSLGPVARVGSQSIAIGLGTSIKVISVGQERFQQNDPSTLGDGMVSVSGRRRRAGAGGPRTRPGTAAGSHPPAEALFRTP</sequence>
<evidence type="ECO:0000256" key="1">
    <source>
        <dbReference type="ARBA" id="ARBA00004477"/>
    </source>
</evidence>
<keyword evidence="5" id="KW-0853">WD repeat</keyword>
<evidence type="ECO:0000313" key="21">
    <source>
        <dbReference type="EMBL" id="KXJ93075.1"/>
    </source>
</evidence>
<feature type="compositionally biased region" description="Low complexity" evidence="18">
    <location>
        <begin position="1112"/>
        <end position="1121"/>
    </location>
</feature>
<evidence type="ECO:0000256" key="6">
    <source>
        <dbReference type="ARBA" id="ARBA00022692"/>
    </source>
</evidence>
<accession>A0A136J7B4</accession>
<dbReference type="PROSITE" id="PS50156">
    <property type="entry name" value="SSD"/>
    <property type="match status" value="1"/>
</dbReference>
<dbReference type="Pfam" id="PF12349">
    <property type="entry name" value="Sterol-sensing"/>
    <property type="match status" value="1"/>
</dbReference>
<dbReference type="Proteomes" id="UP000070501">
    <property type="component" value="Unassembled WGS sequence"/>
</dbReference>
<feature type="transmembrane region" description="Helical" evidence="19">
    <location>
        <begin position="413"/>
        <end position="440"/>
    </location>
</feature>
<dbReference type="GO" id="GO:0005789">
    <property type="term" value="C:endoplasmic reticulum membrane"/>
    <property type="evidence" value="ECO:0007669"/>
    <property type="project" value="UniProtKB-SubCell"/>
</dbReference>
<dbReference type="GO" id="GO:0000139">
    <property type="term" value="C:Golgi membrane"/>
    <property type="evidence" value="ECO:0007669"/>
    <property type="project" value="UniProtKB-SubCell"/>
</dbReference>
<gene>
    <name evidence="21" type="ORF">Micbo1qcDRAFT_146114</name>
</gene>
<dbReference type="InterPro" id="IPR053958">
    <property type="entry name" value="HMGCR/SNAP/NPC1-like_SSD"/>
</dbReference>
<keyword evidence="6 19" id="KW-0812">Transmembrane</keyword>
<evidence type="ECO:0000256" key="7">
    <source>
        <dbReference type="ARBA" id="ARBA00022737"/>
    </source>
</evidence>
<keyword evidence="7" id="KW-0677">Repeat</keyword>
<keyword evidence="11" id="KW-0443">Lipid metabolism</keyword>
<evidence type="ECO:0000256" key="11">
    <source>
        <dbReference type="ARBA" id="ARBA00023098"/>
    </source>
</evidence>
<evidence type="ECO:0000256" key="14">
    <source>
        <dbReference type="ARBA" id="ARBA00023180"/>
    </source>
</evidence>
<dbReference type="Gene3D" id="2.130.10.10">
    <property type="entry name" value="YVTN repeat-like/Quinoprotein amine dehydrogenase"/>
    <property type="match status" value="1"/>
</dbReference>
<dbReference type="GO" id="GO:0012507">
    <property type="term" value="C:ER to Golgi transport vesicle membrane"/>
    <property type="evidence" value="ECO:0007669"/>
    <property type="project" value="UniProtKB-SubCell"/>
</dbReference>
<evidence type="ECO:0000256" key="13">
    <source>
        <dbReference type="ARBA" id="ARBA00023136"/>
    </source>
</evidence>
<evidence type="ECO:0000256" key="3">
    <source>
        <dbReference type="ARBA" id="ARBA00007410"/>
    </source>
</evidence>
<evidence type="ECO:0000256" key="4">
    <source>
        <dbReference type="ARBA" id="ARBA00019541"/>
    </source>
</evidence>
<evidence type="ECO:0000256" key="10">
    <source>
        <dbReference type="ARBA" id="ARBA00023034"/>
    </source>
</evidence>
<name>A0A136J7B4_9PEZI</name>
<reference evidence="22" key="1">
    <citation type="submission" date="2016-02" db="EMBL/GenBank/DDBJ databases">
        <title>Draft genome sequence of Microdochium bolleyi, a fungal endophyte of beachgrass.</title>
        <authorList>
            <consortium name="DOE Joint Genome Institute"/>
            <person name="David A.S."/>
            <person name="May G."/>
            <person name="Haridas S."/>
            <person name="Lim J."/>
            <person name="Wang M."/>
            <person name="Labutti K."/>
            <person name="Lipzen A."/>
            <person name="Barry K."/>
            <person name="Grigoriev I.V."/>
        </authorList>
    </citation>
    <scope>NUCLEOTIDE SEQUENCE [LARGE SCALE GENOMIC DNA]</scope>
    <source>
        <strain evidence="22">J235TASD1</strain>
    </source>
</reference>